<dbReference type="EMBL" id="MU864521">
    <property type="protein sequence ID" value="KAK4183834.1"/>
    <property type="molecule type" value="Genomic_DNA"/>
</dbReference>
<dbReference type="Pfam" id="PF05257">
    <property type="entry name" value="CHAP"/>
    <property type="match status" value="1"/>
</dbReference>
<organism evidence="3 4">
    <name type="scientific">Podospora australis</name>
    <dbReference type="NCBI Taxonomy" id="1536484"/>
    <lineage>
        <taxon>Eukaryota</taxon>
        <taxon>Fungi</taxon>
        <taxon>Dikarya</taxon>
        <taxon>Ascomycota</taxon>
        <taxon>Pezizomycotina</taxon>
        <taxon>Sordariomycetes</taxon>
        <taxon>Sordariomycetidae</taxon>
        <taxon>Sordariales</taxon>
        <taxon>Podosporaceae</taxon>
        <taxon>Podospora</taxon>
    </lineage>
</organism>
<comment type="caution">
    <text evidence="3">The sequence shown here is derived from an EMBL/GenBank/DDBJ whole genome shotgun (WGS) entry which is preliminary data.</text>
</comment>
<evidence type="ECO:0000313" key="3">
    <source>
        <dbReference type="EMBL" id="KAK4183834.1"/>
    </source>
</evidence>
<protein>
    <submittedName>
        <fullName evidence="3">CHAP domain-containing protein</fullName>
    </submittedName>
</protein>
<proteinExistence type="predicted"/>
<sequence>MKYTTAAFFLFQLITWTPGVTAYPITGNVVNCRSGPGTSYSTVKQYTLNTDVKITCQTSGTSVNGNAIWDKTSDNCYVADYYVKTGTNGYVTTKCGSSSSPSPSVPGPVVNDYPYKSSCGGTDPWLYFKCQCTSFVAWRINERLGIKFHNKYKGAAWGNANSWDEAAKATGVTINNTPKPGSIAQTSDGKAGHVAWVTAVNGDKVTIEEYNWSKVEGYGTRTVAKGSFKYIHLK</sequence>
<keyword evidence="1" id="KW-0732">Signal</keyword>
<feature type="domain" description="Peptidase C51" evidence="2">
    <location>
        <begin position="107"/>
        <end position="232"/>
    </location>
</feature>
<feature type="chain" id="PRO_5042997456" evidence="1">
    <location>
        <begin position="23"/>
        <end position="234"/>
    </location>
</feature>
<dbReference type="Gene3D" id="2.30.30.40">
    <property type="entry name" value="SH3 Domains"/>
    <property type="match status" value="1"/>
</dbReference>
<dbReference type="Gene3D" id="3.90.1720.10">
    <property type="entry name" value="endopeptidase domain like (from Nostoc punctiforme)"/>
    <property type="match status" value="1"/>
</dbReference>
<evidence type="ECO:0000259" key="2">
    <source>
        <dbReference type="PROSITE" id="PS50911"/>
    </source>
</evidence>
<reference evidence="3" key="2">
    <citation type="submission" date="2023-05" db="EMBL/GenBank/DDBJ databases">
        <authorList>
            <consortium name="Lawrence Berkeley National Laboratory"/>
            <person name="Steindorff A."/>
            <person name="Hensen N."/>
            <person name="Bonometti L."/>
            <person name="Westerberg I."/>
            <person name="Brannstrom I.O."/>
            <person name="Guillou S."/>
            <person name="Cros-Aarteil S."/>
            <person name="Calhoun S."/>
            <person name="Haridas S."/>
            <person name="Kuo A."/>
            <person name="Mondo S."/>
            <person name="Pangilinan J."/>
            <person name="Riley R."/>
            <person name="Labutti K."/>
            <person name="Andreopoulos B."/>
            <person name="Lipzen A."/>
            <person name="Chen C."/>
            <person name="Yanf M."/>
            <person name="Daum C."/>
            <person name="Ng V."/>
            <person name="Clum A."/>
            <person name="Ohm R."/>
            <person name="Martin F."/>
            <person name="Silar P."/>
            <person name="Natvig D."/>
            <person name="Lalanne C."/>
            <person name="Gautier V."/>
            <person name="Ament-Velasquez S.L."/>
            <person name="Kruys A."/>
            <person name="Hutchinson M.I."/>
            <person name="Powell A.J."/>
            <person name="Barry K."/>
            <person name="Miller A.N."/>
            <person name="Grigoriev I.V."/>
            <person name="Debuchy R."/>
            <person name="Gladieux P."/>
            <person name="Thoren M.H."/>
            <person name="Johannesson H."/>
        </authorList>
    </citation>
    <scope>NUCLEOTIDE SEQUENCE</scope>
    <source>
        <strain evidence="3">PSN309</strain>
    </source>
</reference>
<dbReference type="PROSITE" id="PS50911">
    <property type="entry name" value="CHAP"/>
    <property type="match status" value="1"/>
</dbReference>
<feature type="signal peptide" evidence="1">
    <location>
        <begin position="1"/>
        <end position="22"/>
    </location>
</feature>
<evidence type="ECO:0000313" key="4">
    <source>
        <dbReference type="Proteomes" id="UP001302126"/>
    </source>
</evidence>
<dbReference type="AlphaFoldDB" id="A0AAN7AEN9"/>
<dbReference type="SUPFAM" id="SSF54001">
    <property type="entry name" value="Cysteine proteinases"/>
    <property type="match status" value="1"/>
</dbReference>
<name>A0AAN7AEN9_9PEZI</name>
<dbReference type="InterPro" id="IPR038765">
    <property type="entry name" value="Papain-like_cys_pep_sf"/>
</dbReference>
<accession>A0AAN7AEN9</accession>
<keyword evidence="4" id="KW-1185">Reference proteome</keyword>
<dbReference type="InterPro" id="IPR007921">
    <property type="entry name" value="CHAP_dom"/>
</dbReference>
<evidence type="ECO:0000256" key="1">
    <source>
        <dbReference type="SAM" id="SignalP"/>
    </source>
</evidence>
<reference evidence="3" key="1">
    <citation type="journal article" date="2023" name="Mol. Phylogenet. Evol.">
        <title>Genome-scale phylogeny and comparative genomics of the fungal order Sordariales.</title>
        <authorList>
            <person name="Hensen N."/>
            <person name="Bonometti L."/>
            <person name="Westerberg I."/>
            <person name="Brannstrom I.O."/>
            <person name="Guillou S."/>
            <person name="Cros-Aarteil S."/>
            <person name="Calhoun S."/>
            <person name="Haridas S."/>
            <person name="Kuo A."/>
            <person name="Mondo S."/>
            <person name="Pangilinan J."/>
            <person name="Riley R."/>
            <person name="LaButti K."/>
            <person name="Andreopoulos B."/>
            <person name="Lipzen A."/>
            <person name="Chen C."/>
            <person name="Yan M."/>
            <person name="Daum C."/>
            <person name="Ng V."/>
            <person name="Clum A."/>
            <person name="Steindorff A."/>
            <person name="Ohm R.A."/>
            <person name="Martin F."/>
            <person name="Silar P."/>
            <person name="Natvig D.O."/>
            <person name="Lalanne C."/>
            <person name="Gautier V."/>
            <person name="Ament-Velasquez S.L."/>
            <person name="Kruys A."/>
            <person name="Hutchinson M.I."/>
            <person name="Powell A.J."/>
            <person name="Barry K."/>
            <person name="Miller A.N."/>
            <person name="Grigoriev I.V."/>
            <person name="Debuchy R."/>
            <person name="Gladieux P."/>
            <person name="Hiltunen Thoren M."/>
            <person name="Johannesson H."/>
        </authorList>
    </citation>
    <scope>NUCLEOTIDE SEQUENCE</scope>
    <source>
        <strain evidence="3">PSN309</strain>
    </source>
</reference>
<gene>
    <name evidence="3" type="ORF">QBC35DRAFT_418147</name>
</gene>
<dbReference type="Proteomes" id="UP001302126">
    <property type="component" value="Unassembled WGS sequence"/>
</dbReference>